<keyword evidence="4" id="KW-1185">Reference proteome</keyword>
<dbReference type="RefSeq" id="WP_281447965.1">
    <property type="nucleotide sequence ID" value="NZ_JASBAO010000001.1"/>
</dbReference>
<evidence type="ECO:0008006" key="5">
    <source>
        <dbReference type="Google" id="ProtNLM"/>
    </source>
</evidence>
<dbReference type="EMBL" id="JASBAO010000001">
    <property type="protein sequence ID" value="MDI2090846.1"/>
    <property type="molecule type" value="Genomic_DNA"/>
</dbReference>
<reference evidence="3" key="1">
    <citation type="submission" date="2023-05" db="EMBL/GenBank/DDBJ databases">
        <title>Whole genome sequence of Commensalibacter sp.</title>
        <authorList>
            <person name="Charoenyingcharoen P."/>
            <person name="Yukphan P."/>
        </authorList>
    </citation>
    <scope>NUCLEOTIDE SEQUENCE</scope>
    <source>
        <strain evidence="3">TBRC 16381</strain>
    </source>
</reference>
<feature type="transmembrane region" description="Helical" evidence="2">
    <location>
        <begin position="306"/>
        <end position="329"/>
    </location>
</feature>
<feature type="transmembrane region" description="Helical" evidence="2">
    <location>
        <begin position="12"/>
        <end position="33"/>
    </location>
</feature>
<evidence type="ECO:0000313" key="3">
    <source>
        <dbReference type="EMBL" id="MDI2090846.1"/>
    </source>
</evidence>
<keyword evidence="2" id="KW-0812">Transmembrane</keyword>
<sequence length="350" mass="38238">MNNEISLQKRISWGSIIAGIFTVIAIHSALMILGAAMITPQSGDNASHISTMFLIWVVVATLISLACGAFIAGRLAGNDGLIHGFMVWATSFVISTILSFMIIGSLIQTAGNVIGSAVSTTGNVIGGIASTAGNGMAKTADLGKNIFGQLDINTNINPDNVDQKVKSVLEKSNIKTLQPNYLRQQLADTKNDLTQAVREITYNPSKADNVISNLADKLKQRVKTISQPINREQIEQTISNNSELDTKEVHQAVNNYIDLYNRTVDEAKDRINQLQDRVQQAKESYANFKKEAKERADEAAKTMSRIALWGFVDLLIGAIVSALFGLWGVRTRADTWSQTHTLPRNDTFSK</sequence>
<evidence type="ECO:0000256" key="1">
    <source>
        <dbReference type="SAM" id="Coils"/>
    </source>
</evidence>
<accession>A0ABT6Q150</accession>
<feature type="transmembrane region" description="Helical" evidence="2">
    <location>
        <begin position="85"/>
        <end position="107"/>
    </location>
</feature>
<protein>
    <recommendedName>
        <fullName evidence="5">CAP-Gly protein</fullName>
    </recommendedName>
</protein>
<keyword evidence="1" id="KW-0175">Coiled coil</keyword>
<keyword evidence="2" id="KW-1133">Transmembrane helix</keyword>
<organism evidence="3 4">
    <name type="scientific">Commensalibacter oyaizuii</name>
    <dbReference type="NCBI Taxonomy" id="3043873"/>
    <lineage>
        <taxon>Bacteria</taxon>
        <taxon>Pseudomonadati</taxon>
        <taxon>Pseudomonadota</taxon>
        <taxon>Alphaproteobacteria</taxon>
        <taxon>Acetobacterales</taxon>
        <taxon>Acetobacteraceae</taxon>
    </lineage>
</organism>
<proteinExistence type="predicted"/>
<evidence type="ECO:0000313" key="4">
    <source>
        <dbReference type="Proteomes" id="UP001431634"/>
    </source>
</evidence>
<feature type="transmembrane region" description="Helical" evidence="2">
    <location>
        <begin position="53"/>
        <end position="73"/>
    </location>
</feature>
<comment type="caution">
    <text evidence="3">The sequence shown here is derived from an EMBL/GenBank/DDBJ whole genome shotgun (WGS) entry which is preliminary data.</text>
</comment>
<dbReference type="Proteomes" id="UP001431634">
    <property type="component" value="Unassembled WGS sequence"/>
</dbReference>
<keyword evidence="2" id="KW-0472">Membrane</keyword>
<feature type="coiled-coil region" evidence="1">
    <location>
        <begin position="257"/>
        <end position="298"/>
    </location>
</feature>
<gene>
    <name evidence="3" type="ORF">QJV27_05595</name>
</gene>
<evidence type="ECO:0000256" key="2">
    <source>
        <dbReference type="SAM" id="Phobius"/>
    </source>
</evidence>
<name>A0ABT6Q150_9PROT</name>